<sequence>MDTSPFDIFPLDPYTSDPHAENAQLRQRGPLVRVTMPGGVPAWAVTRHATLQTLLTHPAVSKETRHWHVWEDGGLPEGWPMTAFVTIQGMTTSDGADHRRLRGLVSQAFTPRRVAALHPRITALTAGLLDRMAELPPGPVDLREVFAYPLPLAVICELLGLPEQTRHRLHVLAHDLLRVTDDPPGPAARMATLRQLFGDVIELRRREPGDDLTTGLIAARDEDGSRLTDDELFGTMLLMFIAGHETTLNLLTNAVRALFAHPEQRAAVTGGALPWSAVVEETLRWDAPVAQFPLRYATADIELDGVTIRKGDGILASYAAAGRDPAEYGEHADRFTPTDPPARHLSLGHGIHYCLGAPLARMEAETALGALFTRFPALAPAVPLDTLTPSPTIVSNSTETLPVLLGPAAKG</sequence>
<organism evidence="7">
    <name type="scientific">Streptantibioticus silvisoli</name>
    <dbReference type="NCBI Taxonomy" id="2705255"/>
    <lineage>
        <taxon>Bacteria</taxon>
        <taxon>Bacillati</taxon>
        <taxon>Actinomycetota</taxon>
        <taxon>Actinomycetes</taxon>
        <taxon>Kitasatosporales</taxon>
        <taxon>Streptomycetaceae</taxon>
        <taxon>Streptantibioticus</taxon>
    </lineage>
</organism>
<protein>
    <submittedName>
        <fullName evidence="7">Cytochrome P450</fullName>
    </submittedName>
</protein>
<dbReference type="FunFam" id="1.10.630.10:FF:000018">
    <property type="entry name" value="Cytochrome P450 monooxygenase"/>
    <property type="match status" value="1"/>
</dbReference>
<dbReference type="PRINTS" id="PR00359">
    <property type="entry name" value="BP450"/>
</dbReference>
<dbReference type="InterPro" id="IPR002397">
    <property type="entry name" value="Cyt_P450_B"/>
</dbReference>
<keyword evidence="3" id="KW-0479">Metal-binding</keyword>
<evidence type="ECO:0000256" key="3">
    <source>
        <dbReference type="ARBA" id="ARBA00022723"/>
    </source>
</evidence>
<dbReference type="InterPro" id="IPR001128">
    <property type="entry name" value="Cyt_P450"/>
</dbReference>
<dbReference type="CDD" id="cd11029">
    <property type="entry name" value="CYP107-like"/>
    <property type="match status" value="1"/>
</dbReference>
<dbReference type="GO" id="GO:0020037">
    <property type="term" value="F:heme binding"/>
    <property type="evidence" value="ECO:0007669"/>
    <property type="project" value="InterPro"/>
</dbReference>
<dbReference type="PANTHER" id="PTHR46696">
    <property type="entry name" value="P450, PUTATIVE (EUROFUNG)-RELATED"/>
    <property type="match status" value="1"/>
</dbReference>
<dbReference type="Gene3D" id="1.10.630.10">
    <property type="entry name" value="Cytochrome P450"/>
    <property type="match status" value="1"/>
</dbReference>
<reference evidence="7" key="1">
    <citation type="submission" date="2023-05" db="EMBL/GenBank/DDBJ databases">
        <title>Streptantibioticus silvisoli sp. nov., acidotolerant actinomycetes 1 from pine litter.</title>
        <authorList>
            <person name="Swiecimska M."/>
            <person name="Golinska P."/>
            <person name="Sangal V."/>
            <person name="Wachnowicz B."/>
            <person name="Goodfellow M."/>
        </authorList>
    </citation>
    <scope>NUCLEOTIDE SEQUENCE</scope>
    <source>
        <strain evidence="7">SL13</strain>
    </source>
</reference>
<dbReference type="InterPro" id="IPR036396">
    <property type="entry name" value="Cyt_P450_sf"/>
</dbReference>
<comment type="similarity">
    <text evidence="1">Belongs to the cytochrome P450 family.</text>
</comment>
<dbReference type="Pfam" id="PF00067">
    <property type="entry name" value="p450"/>
    <property type="match status" value="2"/>
</dbReference>
<dbReference type="AlphaFoldDB" id="A0AA90H7A4"/>
<dbReference type="EMBL" id="JABXJJ020000013">
    <property type="protein sequence ID" value="MDI5970115.1"/>
    <property type="molecule type" value="Genomic_DNA"/>
</dbReference>
<comment type="caution">
    <text evidence="7">The sequence shown here is derived from an EMBL/GenBank/DDBJ whole genome shotgun (WGS) entry which is preliminary data.</text>
</comment>
<evidence type="ECO:0000313" key="7">
    <source>
        <dbReference type="EMBL" id="MDI5970115.1"/>
    </source>
</evidence>
<accession>A0AA90H7A4</accession>
<keyword evidence="2" id="KW-0349">Heme</keyword>
<dbReference type="RefSeq" id="WP_282698677.1">
    <property type="nucleotide sequence ID" value="NZ_JABXJJ020000013.1"/>
</dbReference>
<keyword evidence="6" id="KW-0503">Monooxygenase</keyword>
<dbReference type="GO" id="GO:0005506">
    <property type="term" value="F:iron ion binding"/>
    <property type="evidence" value="ECO:0007669"/>
    <property type="project" value="InterPro"/>
</dbReference>
<dbReference type="GO" id="GO:0004497">
    <property type="term" value="F:monooxygenase activity"/>
    <property type="evidence" value="ECO:0007669"/>
    <property type="project" value="UniProtKB-KW"/>
</dbReference>
<evidence type="ECO:0000256" key="5">
    <source>
        <dbReference type="ARBA" id="ARBA00023004"/>
    </source>
</evidence>
<gene>
    <name evidence="7" type="ORF">POF50_012325</name>
</gene>
<proteinExistence type="inferred from homology"/>
<evidence type="ECO:0000256" key="1">
    <source>
        <dbReference type="ARBA" id="ARBA00010617"/>
    </source>
</evidence>
<dbReference type="PANTHER" id="PTHR46696:SF1">
    <property type="entry name" value="CYTOCHROME P450 YJIB-RELATED"/>
    <property type="match status" value="1"/>
</dbReference>
<keyword evidence="5" id="KW-0408">Iron</keyword>
<name>A0AA90H7A4_9ACTN</name>
<evidence type="ECO:0000256" key="4">
    <source>
        <dbReference type="ARBA" id="ARBA00023002"/>
    </source>
</evidence>
<dbReference type="SUPFAM" id="SSF48264">
    <property type="entry name" value="Cytochrome P450"/>
    <property type="match status" value="1"/>
</dbReference>
<evidence type="ECO:0000256" key="2">
    <source>
        <dbReference type="ARBA" id="ARBA00022617"/>
    </source>
</evidence>
<keyword evidence="4" id="KW-0560">Oxidoreductase</keyword>
<dbReference type="GO" id="GO:0016705">
    <property type="term" value="F:oxidoreductase activity, acting on paired donors, with incorporation or reduction of molecular oxygen"/>
    <property type="evidence" value="ECO:0007669"/>
    <property type="project" value="InterPro"/>
</dbReference>
<evidence type="ECO:0000256" key="6">
    <source>
        <dbReference type="ARBA" id="ARBA00023033"/>
    </source>
</evidence>